<evidence type="ECO:0000256" key="3">
    <source>
        <dbReference type="ARBA" id="ARBA00022989"/>
    </source>
</evidence>
<keyword evidence="4 5" id="KW-0472">Membrane</keyword>
<evidence type="ECO:0000256" key="4">
    <source>
        <dbReference type="ARBA" id="ARBA00023136"/>
    </source>
</evidence>
<keyword evidence="7" id="KW-1185">Reference proteome</keyword>
<sequence>MLTDAGEGGSRVIVLRRIIIPHAMPGIVAGSIVVFMLTIGNVATAVLPSCRSSSRRCLARS</sequence>
<feature type="transmembrane region" description="Helical" evidence="5">
    <location>
        <begin position="27"/>
        <end position="47"/>
    </location>
</feature>
<accession>A0A8J2YX12</accession>
<organism evidence="6 7">
    <name type="scientific">Aliidongia dinghuensis</name>
    <dbReference type="NCBI Taxonomy" id="1867774"/>
    <lineage>
        <taxon>Bacteria</taxon>
        <taxon>Pseudomonadati</taxon>
        <taxon>Pseudomonadota</taxon>
        <taxon>Alphaproteobacteria</taxon>
        <taxon>Rhodospirillales</taxon>
        <taxon>Dongiaceae</taxon>
        <taxon>Aliidongia</taxon>
    </lineage>
</organism>
<evidence type="ECO:0000256" key="5">
    <source>
        <dbReference type="SAM" id="Phobius"/>
    </source>
</evidence>
<evidence type="ECO:0000256" key="1">
    <source>
        <dbReference type="ARBA" id="ARBA00004141"/>
    </source>
</evidence>
<dbReference type="Proteomes" id="UP000646365">
    <property type="component" value="Unassembled WGS sequence"/>
</dbReference>
<comment type="caution">
    <text evidence="6">The sequence shown here is derived from an EMBL/GenBank/DDBJ whole genome shotgun (WGS) entry which is preliminary data.</text>
</comment>
<dbReference type="Gene3D" id="1.10.3720.10">
    <property type="entry name" value="MetI-like"/>
    <property type="match status" value="1"/>
</dbReference>
<dbReference type="RefSeq" id="WP_189050490.1">
    <property type="nucleotide sequence ID" value="NZ_BMJQ01000013.1"/>
</dbReference>
<evidence type="ECO:0000313" key="6">
    <source>
        <dbReference type="EMBL" id="GGF34338.1"/>
    </source>
</evidence>
<keyword evidence="3 5" id="KW-1133">Transmembrane helix</keyword>
<evidence type="ECO:0008006" key="8">
    <source>
        <dbReference type="Google" id="ProtNLM"/>
    </source>
</evidence>
<dbReference type="GO" id="GO:0016020">
    <property type="term" value="C:membrane"/>
    <property type="evidence" value="ECO:0007669"/>
    <property type="project" value="UniProtKB-SubCell"/>
</dbReference>
<dbReference type="EMBL" id="BMJQ01000013">
    <property type="protein sequence ID" value="GGF34338.1"/>
    <property type="molecule type" value="Genomic_DNA"/>
</dbReference>
<gene>
    <name evidence="6" type="ORF">GCM10011611_45690</name>
</gene>
<protein>
    <recommendedName>
        <fullName evidence="8">ABC transmembrane type-1 domain-containing protein</fullName>
    </recommendedName>
</protein>
<dbReference type="SUPFAM" id="SSF161098">
    <property type="entry name" value="MetI-like"/>
    <property type="match status" value="1"/>
</dbReference>
<evidence type="ECO:0000313" key="7">
    <source>
        <dbReference type="Proteomes" id="UP000646365"/>
    </source>
</evidence>
<evidence type="ECO:0000256" key="2">
    <source>
        <dbReference type="ARBA" id="ARBA00022692"/>
    </source>
</evidence>
<reference evidence="6" key="1">
    <citation type="journal article" date="2014" name="Int. J. Syst. Evol. Microbiol.">
        <title>Complete genome sequence of Corynebacterium casei LMG S-19264T (=DSM 44701T), isolated from a smear-ripened cheese.</title>
        <authorList>
            <consortium name="US DOE Joint Genome Institute (JGI-PGF)"/>
            <person name="Walter F."/>
            <person name="Albersmeier A."/>
            <person name="Kalinowski J."/>
            <person name="Ruckert C."/>
        </authorList>
    </citation>
    <scope>NUCLEOTIDE SEQUENCE</scope>
    <source>
        <strain evidence="6">CGMCC 1.15725</strain>
    </source>
</reference>
<comment type="subcellular location">
    <subcellularLocation>
        <location evidence="1">Membrane</location>
        <topology evidence="1">Multi-pass membrane protein</topology>
    </subcellularLocation>
</comment>
<reference evidence="6" key="2">
    <citation type="submission" date="2020-09" db="EMBL/GenBank/DDBJ databases">
        <authorList>
            <person name="Sun Q."/>
            <person name="Zhou Y."/>
        </authorList>
    </citation>
    <scope>NUCLEOTIDE SEQUENCE</scope>
    <source>
        <strain evidence="6">CGMCC 1.15725</strain>
    </source>
</reference>
<proteinExistence type="predicted"/>
<name>A0A8J2YX12_9PROT</name>
<dbReference type="AlphaFoldDB" id="A0A8J2YX12"/>
<dbReference type="InterPro" id="IPR035906">
    <property type="entry name" value="MetI-like_sf"/>
</dbReference>
<keyword evidence="2 5" id="KW-0812">Transmembrane</keyword>